<dbReference type="GO" id="GO:0008234">
    <property type="term" value="F:cysteine-type peptidase activity"/>
    <property type="evidence" value="ECO:0007669"/>
    <property type="project" value="UniProtKB-KW"/>
</dbReference>
<dbReference type="Pfam" id="PF10536">
    <property type="entry name" value="PMD"/>
    <property type="match status" value="1"/>
</dbReference>
<dbReference type="InterPro" id="IPR019557">
    <property type="entry name" value="AminoTfrase-like_pln_mobile"/>
</dbReference>
<dbReference type="GO" id="GO:0006508">
    <property type="term" value="P:proteolysis"/>
    <property type="evidence" value="ECO:0007669"/>
    <property type="project" value="UniProtKB-KW"/>
</dbReference>
<evidence type="ECO:0000313" key="7">
    <source>
        <dbReference type="Proteomes" id="UP000077755"/>
    </source>
</evidence>
<dbReference type="Pfam" id="PF02902">
    <property type="entry name" value="Peptidase_C48"/>
    <property type="match status" value="1"/>
</dbReference>
<dbReference type="EMBL" id="CP093351">
    <property type="protein sequence ID" value="WOH15130.1"/>
    <property type="molecule type" value="Genomic_DNA"/>
</dbReference>
<keyword evidence="2" id="KW-0645">Protease</keyword>
<organism evidence="6 7">
    <name type="scientific">Daucus carota subsp. sativus</name>
    <name type="common">Carrot</name>
    <dbReference type="NCBI Taxonomy" id="79200"/>
    <lineage>
        <taxon>Eukaryota</taxon>
        <taxon>Viridiplantae</taxon>
        <taxon>Streptophyta</taxon>
        <taxon>Embryophyta</taxon>
        <taxon>Tracheophyta</taxon>
        <taxon>Spermatophyta</taxon>
        <taxon>Magnoliopsida</taxon>
        <taxon>eudicotyledons</taxon>
        <taxon>Gunneridae</taxon>
        <taxon>Pentapetalae</taxon>
        <taxon>asterids</taxon>
        <taxon>campanulids</taxon>
        <taxon>Apiales</taxon>
        <taxon>Apiaceae</taxon>
        <taxon>Apioideae</taxon>
        <taxon>Scandiceae</taxon>
        <taxon>Daucinae</taxon>
        <taxon>Daucus</taxon>
        <taxon>Daucus sect. Daucus</taxon>
    </lineage>
</organism>
<dbReference type="PROSITE" id="PS50600">
    <property type="entry name" value="ULP_PROTEASE"/>
    <property type="match status" value="1"/>
</dbReference>
<comment type="similarity">
    <text evidence="1">Belongs to the peptidase C48 family.</text>
</comment>
<feature type="compositionally biased region" description="Polar residues" evidence="5">
    <location>
        <begin position="332"/>
        <end position="346"/>
    </location>
</feature>
<protein>
    <submittedName>
        <fullName evidence="6">Uncharacterized protein</fullName>
    </submittedName>
</protein>
<evidence type="ECO:0000256" key="5">
    <source>
        <dbReference type="SAM" id="MobiDB-lite"/>
    </source>
</evidence>
<dbReference type="Gene3D" id="3.30.310.130">
    <property type="entry name" value="Ubiquitin-related"/>
    <property type="match status" value="1"/>
</dbReference>
<evidence type="ECO:0000256" key="2">
    <source>
        <dbReference type="ARBA" id="ARBA00022670"/>
    </source>
</evidence>
<sequence length="736" mass="85456">MATIKGTSMIYTLRDLYNELDDSFRNYLDNSEDSRCLLDLLKFPAADIMPSLVSYFLEFYNPEENVFRINDQVLCISLEDVLFLTGLPIDGEPVIDHGNRDALGFHRVFGLRNQKFHSTAEMKKVVIEGKDNEVRKIVVLLLIVRCFIVPSANGGRVSTTYLRFIENVNRVDTYAWGAALLAFLYHGIAEWKRPESKKKTVEGNSWIILGFFLLRIPKLREELSNYLKLPITLNVSELTVPFLPPIIDQVGKMTHNHRADFVGFRNQLDNIFLNLAHEDVNWTPYEHSIHPQERRTFKRPLSAPSTSRRSPPPSDNNGDGGNEEERQRDLSAPSNPRRSPLPSDNNGDGGNEEERQRGLSAPLNLRRSPLPSDNNGDGGNEEERQRELKLKEDERMRDLSLLDCLKPRKNLDELVIYYYVNYLKRTMPSNACLLLSTFTYKKYEGEFRKPSSQIGKKKLKVWKGEFDEYSYILFPMCFSGHFSLDIVCFIDKEEGAGEILILHLDSLQYHQSTRIFEIITWILRLKWEEKSTLDFPQIVTKPVEVPQQPNKHDCGLFVIHMMELFLQKAPTRFTNDNLKMFGKNWFDPLTACALRERIKPIIEAEIEIESKRDELKAGNTLGKKRRRVIGEKKIVPIEPLEHVQKKVTRAKARKIVTRDQTRRHMKLRRNIKTVDGPVMKRKQIKYSEDFEDLTPVNQNVRNLRSTIKTVLGHKRKREHVDYAHLSNKPRKGHKLF</sequence>
<evidence type="ECO:0000256" key="1">
    <source>
        <dbReference type="ARBA" id="ARBA00005234"/>
    </source>
</evidence>
<reference evidence="6" key="1">
    <citation type="journal article" date="2016" name="Nat. Genet.">
        <title>A high-quality carrot genome assembly provides new insights into carotenoid accumulation and asterid genome evolution.</title>
        <authorList>
            <person name="Iorizzo M."/>
            <person name="Ellison S."/>
            <person name="Senalik D."/>
            <person name="Zeng P."/>
            <person name="Satapoomin P."/>
            <person name="Huang J."/>
            <person name="Bowman M."/>
            <person name="Iovene M."/>
            <person name="Sanseverino W."/>
            <person name="Cavagnaro P."/>
            <person name="Yildiz M."/>
            <person name="Macko-Podgorni A."/>
            <person name="Moranska E."/>
            <person name="Grzebelus E."/>
            <person name="Grzebelus D."/>
            <person name="Ashrafi H."/>
            <person name="Zheng Z."/>
            <person name="Cheng S."/>
            <person name="Spooner D."/>
            <person name="Van Deynze A."/>
            <person name="Simon P."/>
        </authorList>
    </citation>
    <scope>NUCLEOTIDE SEQUENCE</scope>
    <source>
        <tissue evidence="6">Leaf</tissue>
    </source>
</reference>
<keyword evidence="7" id="KW-1185">Reference proteome</keyword>
<dbReference type="GO" id="GO:0016926">
    <property type="term" value="P:protein desumoylation"/>
    <property type="evidence" value="ECO:0007669"/>
    <property type="project" value="UniProtKB-ARBA"/>
</dbReference>
<keyword evidence="4" id="KW-0788">Thiol protease</keyword>
<keyword evidence="3" id="KW-0378">Hydrolase</keyword>
<proteinExistence type="inferred from homology"/>
<evidence type="ECO:0000256" key="3">
    <source>
        <dbReference type="ARBA" id="ARBA00022801"/>
    </source>
</evidence>
<dbReference type="InterPro" id="IPR003653">
    <property type="entry name" value="Peptidase_C48_C"/>
</dbReference>
<dbReference type="PANTHER" id="PTHR46915">
    <property type="entry name" value="UBIQUITIN-LIKE PROTEASE 4-RELATED"/>
    <property type="match status" value="1"/>
</dbReference>
<dbReference type="AlphaFoldDB" id="A0A166B4J7"/>
<name>A0A166B4J7_DAUCS</name>
<accession>A0A166B4J7</accession>
<dbReference type="InterPro" id="IPR038765">
    <property type="entry name" value="Papain-like_cys_pep_sf"/>
</dbReference>
<gene>
    <name evidence="6" type="ORF">DCAR_0934667</name>
</gene>
<feature type="region of interest" description="Disordered" evidence="5">
    <location>
        <begin position="290"/>
        <end position="391"/>
    </location>
</feature>
<dbReference type="PANTHER" id="PTHR46915:SF2">
    <property type="entry name" value="UBIQUITIN-LIKE PROTEASE 4"/>
    <property type="match status" value="1"/>
</dbReference>
<dbReference type="Gramene" id="KZN02350">
    <property type="protein sequence ID" value="KZN02350"/>
    <property type="gene ID" value="DCAR_011104"/>
</dbReference>
<dbReference type="Gene3D" id="1.10.418.20">
    <property type="match status" value="1"/>
</dbReference>
<evidence type="ECO:0000256" key="4">
    <source>
        <dbReference type="ARBA" id="ARBA00022807"/>
    </source>
</evidence>
<reference evidence="6" key="2">
    <citation type="submission" date="2022-03" db="EMBL/GenBank/DDBJ databases">
        <title>Draft title - Genomic analysis of global carrot germplasm unveils the trajectory of domestication and the origin of high carotenoid orange carrot.</title>
        <authorList>
            <person name="Iorizzo M."/>
            <person name="Ellison S."/>
            <person name="Senalik D."/>
            <person name="Macko-Podgorni A."/>
            <person name="Grzebelus D."/>
            <person name="Bostan H."/>
            <person name="Rolling W."/>
            <person name="Curaba J."/>
            <person name="Simon P."/>
        </authorList>
    </citation>
    <scope>NUCLEOTIDE SEQUENCE</scope>
    <source>
        <tissue evidence="6">Leaf</tissue>
    </source>
</reference>
<evidence type="ECO:0000313" key="6">
    <source>
        <dbReference type="EMBL" id="WOH15130.1"/>
    </source>
</evidence>
<dbReference type="SUPFAM" id="SSF54001">
    <property type="entry name" value="Cysteine proteinases"/>
    <property type="match status" value="1"/>
</dbReference>
<feature type="compositionally biased region" description="Low complexity" evidence="5">
    <location>
        <begin position="299"/>
        <end position="309"/>
    </location>
</feature>
<dbReference type="Proteomes" id="UP000077755">
    <property type="component" value="Chromosome 9"/>
</dbReference>
<feature type="compositionally biased region" description="Basic and acidic residues" evidence="5">
    <location>
        <begin position="381"/>
        <end position="391"/>
    </location>
</feature>